<keyword evidence="4" id="KW-1185">Reference proteome</keyword>
<evidence type="ECO:0000259" key="2">
    <source>
        <dbReference type="SMART" id="SM00642"/>
    </source>
</evidence>
<dbReference type="GO" id="GO:0004556">
    <property type="term" value="F:alpha-amylase activity"/>
    <property type="evidence" value="ECO:0007669"/>
    <property type="project" value="TreeGrafter"/>
</dbReference>
<protein>
    <submittedName>
        <fullName evidence="3">Glucohydrolase</fullName>
    </submittedName>
</protein>
<organism evidence="3 4">
    <name type="scientific">Parenemella sanctibonifatiensis</name>
    <dbReference type="NCBI Taxonomy" id="2016505"/>
    <lineage>
        <taxon>Bacteria</taxon>
        <taxon>Bacillati</taxon>
        <taxon>Actinomycetota</taxon>
        <taxon>Actinomycetes</taxon>
        <taxon>Propionibacteriales</taxon>
        <taxon>Propionibacteriaceae</taxon>
        <taxon>Parenemella</taxon>
    </lineage>
</organism>
<proteinExistence type="inferred from homology"/>
<keyword evidence="3" id="KW-0378">Hydrolase</keyword>
<evidence type="ECO:0000313" key="3">
    <source>
        <dbReference type="EMBL" id="OYN92084.1"/>
    </source>
</evidence>
<evidence type="ECO:0000313" key="4">
    <source>
        <dbReference type="Proteomes" id="UP000216300"/>
    </source>
</evidence>
<dbReference type="RefSeq" id="WP_094452102.1">
    <property type="nucleotide sequence ID" value="NZ_NMVJ01000001.1"/>
</dbReference>
<dbReference type="AlphaFoldDB" id="A0A255EKS0"/>
<feature type="domain" description="Glycosyl hydrolase family 13 catalytic" evidence="2">
    <location>
        <begin position="100"/>
        <end position="507"/>
    </location>
</feature>
<dbReference type="Pfam" id="PF00128">
    <property type="entry name" value="Alpha-amylase"/>
    <property type="match status" value="1"/>
</dbReference>
<evidence type="ECO:0000256" key="1">
    <source>
        <dbReference type="ARBA" id="ARBA00008061"/>
    </source>
</evidence>
<reference evidence="3 4" key="1">
    <citation type="submission" date="2017-07" db="EMBL/GenBank/DDBJ databases">
        <title>Draft whole genome sequences of clinical Proprionibacteriaceae strains.</title>
        <authorList>
            <person name="Bernier A.-M."/>
            <person name="Bernard K."/>
            <person name="Domingo M.-C."/>
        </authorList>
    </citation>
    <scope>NUCLEOTIDE SEQUENCE [LARGE SCALE GENOMIC DNA]</scope>
    <source>
        <strain evidence="3 4">NML 150081</strain>
    </source>
</reference>
<dbReference type="CDD" id="cd11333">
    <property type="entry name" value="AmyAc_SI_OligoGlu_DGase"/>
    <property type="match status" value="1"/>
</dbReference>
<dbReference type="SMART" id="SM00642">
    <property type="entry name" value="Aamy"/>
    <property type="match status" value="1"/>
</dbReference>
<dbReference type="Gene3D" id="3.20.20.80">
    <property type="entry name" value="Glycosidases"/>
    <property type="match status" value="1"/>
</dbReference>
<dbReference type="Gene3D" id="3.90.400.10">
    <property type="entry name" value="Oligo-1,6-glucosidase, Domain 2"/>
    <property type="match status" value="1"/>
</dbReference>
<accession>A0A255EKS0</accession>
<comment type="similarity">
    <text evidence="1">Belongs to the glycosyl hydrolase 13 family.</text>
</comment>
<dbReference type="EMBL" id="NMVJ01000001">
    <property type="protein sequence ID" value="OYN92084.1"/>
    <property type="molecule type" value="Genomic_DNA"/>
</dbReference>
<dbReference type="InterPro" id="IPR017853">
    <property type="entry name" value="GH"/>
</dbReference>
<dbReference type="Proteomes" id="UP000216300">
    <property type="component" value="Unassembled WGS sequence"/>
</dbReference>
<dbReference type="InterPro" id="IPR045857">
    <property type="entry name" value="O16G_dom_2"/>
</dbReference>
<dbReference type="OrthoDB" id="9043248at2"/>
<dbReference type="PANTHER" id="PTHR10357">
    <property type="entry name" value="ALPHA-AMYLASE FAMILY MEMBER"/>
    <property type="match status" value="1"/>
</dbReference>
<name>A0A255EKS0_9ACTN</name>
<dbReference type="SUPFAM" id="SSF51445">
    <property type="entry name" value="(Trans)glycosidases"/>
    <property type="match status" value="1"/>
</dbReference>
<sequence>MPEPDAPLTLDSRIADLYARPLGRDVVDKVLLQLGRGRAWVTNPAVSRLRLRTLARLARPVVGTGFLEVVIDLVNACPPAPPVDTGPTEPTWWKEAVFYQVYPRSFADADGDGVGDLRGIIDRLDHLAGLGVDCLWLSPIFASPGADNGYDVSDYRAIDPQMGSLADADELIAACHDRGMRIILDLVVNHTSDQHPWFQEARRDPDGPYGAYYFLREGSPDAPPNNWTSFFSGPAWRWLEGAQRWALRLFAPEQPDLDWDNPAVRAEVADIVQWWRARGVDGFRLDVINYISKAPQLPQGNTFVGKLMGFTGVEHYFHGPRLHDHLAELRRTGFTDPADTDNVGVMIGETPGVGVEVGRLLTNQDRGELDLVFNFDHLEAPGKQRFDDYRYDLNDLKAHYLDVQSRLGSREWMSIFWDNHDNPRMVSKVDPEGSHRAGVAKALATIQLTMRGTPFLYQGQEIGAANQAFSGPADLRDVESLNRLAERATAGVDGWVEVMAGSRDHARTPMRWDASASHGFTTGTPWIGFHESGTGWSVAEQQADPASVLSWTRDLIALRREHRALRLGSISFVDTHVRDYFAWWREWQGERWFIEINLRPRPLPRRQRNLDLEVVHGTAADRRSPMAAYEALVCRER</sequence>
<dbReference type="PANTHER" id="PTHR10357:SF179">
    <property type="entry name" value="NEUTRAL AND BASIC AMINO ACID TRANSPORT PROTEIN RBAT"/>
    <property type="match status" value="1"/>
</dbReference>
<dbReference type="GO" id="GO:0009313">
    <property type="term" value="P:oligosaccharide catabolic process"/>
    <property type="evidence" value="ECO:0007669"/>
    <property type="project" value="TreeGrafter"/>
</dbReference>
<dbReference type="InterPro" id="IPR006047">
    <property type="entry name" value="GH13_cat_dom"/>
</dbReference>
<comment type="caution">
    <text evidence="3">The sequence shown here is derived from an EMBL/GenBank/DDBJ whole genome shotgun (WGS) entry which is preliminary data.</text>
</comment>
<gene>
    <name evidence="3" type="ORF">CGZ91_00765</name>
</gene>